<feature type="binding site" evidence="4">
    <location>
        <position position="62"/>
    </location>
    <ligand>
        <name>substrate</name>
    </ligand>
</feature>
<dbReference type="SUPFAM" id="SSF100950">
    <property type="entry name" value="NagB/RpiA/CoA transferase-like"/>
    <property type="match status" value="1"/>
</dbReference>
<accession>A6G5C7</accession>
<comment type="similarity">
    <text evidence="1 5">Belongs to the 5-formyltetrahydrofolate cyclo-ligase family.</text>
</comment>
<dbReference type="GO" id="GO:0009396">
    <property type="term" value="P:folic acid-containing compound biosynthetic process"/>
    <property type="evidence" value="ECO:0007669"/>
    <property type="project" value="TreeGrafter"/>
</dbReference>
<dbReference type="GO" id="GO:0046872">
    <property type="term" value="F:metal ion binding"/>
    <property type="evidence" value="ECO:0007669"/>
    <property type="project" value="UniProtKB-KW"/>
</dbReference>
<keyword evidence="5" id="KW-0479">Metal-binding</keyword>
<keyword evidence="2 4" id="KW-0547">Nucleotide-binding</keyword>
<dbReference type="InterPro" id="IPR024185">
    <property type="entry name" value="FTHF_cligase-like_sf"/>
</dbReference>
<dbReference type="NCBIfam" id="TIGR02727">
    <property type="entry name" value="MTHFS_bact"/>
    <property type="match status" value="1"/>
</dbReference>
<dbReference type="AlphaFoldDB" id="A6G5C7"/>
<protein>
    <recommendedName>
        <fullName evidence="5">5-formyltetrahydrofolate cyclo-ligase</fullName>
        <ecNumber evidence="5">6.3.3.2</ecNumber>
    </recommendedName>
</protein>
<evidence type="ECO:0000256" key="2">
    <source>
        <dbReference type="ARBA" id="ARBA00022741"/>
    </source>
</evidence>
<dbReference type="RefSeq" id="WP_006971926.1">
    <property type="nucleotide sequence ID" value="NZ_ABCS01000025.1"/>
</dbReference>
<dbReference type="OrthoDB" id="9801938at2"/>
<dbReference type="GO" id="GO:0030272">
    <property type="term" value="F:5-formyltetrahydrofolate cyclo-ligase activity"/>
    <property type="evidence" value="ECO:0007669"/>
    <property type="project" value="UniProtKB-EC"/>
</dbReference>
<evidence type="ECO:0000313" key="6">
    <source>
        <dbReference type="EMBL" id="EDM78870.1"/>
    </source>
</evidence>
<keyword evidence="5" id="KW-0460">Magnesium</keyword>
<dbReference type="STRING" id="391625.PPSIR1_03338"/>
<dbReference type="EMBL" id="ABCS01000025">
    <property type="protein sequence ID" value="EDM78870.1"/>
    <property type="molecule type" value="Genomic_DNA"/>
</dbReference>
<dbReference type="Pfam" id="PF01812">
    <property type="entry name" value="5-FTHF_cyc-lig"/>
    <property type="match status" value="1"/>
</dbReference>
<evidence type="ECO:0000256" key="3">
    <source>
        <dbReference type="ARBA" id="ARBA00022840"/>
    </source>
</evidence>
<dbReference type="Proteomes" id="UP000005801">
    <property type="component" value="Unassembled WGS sequence"/>
</dbReference>
<dbReference type="eggNOG" id="COG0212">
    <property type="taxonomic scope" value="Bacteria"/>
</dbReference>
<dbReference type="GO" id="GO:0035999">
    <property type="term" value="P:tetrahydrofolate interconversion"/>
    <property type="evidence" value="ECO:0007669"/>
    <property type="project" value="TreeGrafter"/>
</dbReference>
<dbReference type="GO" id="GO:0005524">
    <property type="term" value="F:ATP binding"/>
    <property type="evidence" value="ECO:0007669"/>
    <property type="project" value="UniProtKB-KW"/>
</dbReference>
<dbReference type="InterPro" id="IPR037171">
    <property type="entry name" value="NagB/RpiA_transferase-like"/>
</dbReference>
<feature type="binding site" evidence="4">
    <location>
        <begin position="8"/>
        <end position="12"/>
    </location>
    <ligand>
        <name>ATP</name>
        <dbReference type="ChEBI" id="CHEBI:30616"/>
    </ligand>
</feature>
<proteinExistence type="inferred from homology"/>
<feature type="binding site" evidence="4">
    <location>
        <begin position="145"/>
        <end position="153"/>
    </location>
    <ligand>
        <name>ATP</name>
        <dbReference type="ChEBI" id="CHEBI:30616"/>
    </ligand>
</feature>
<comment type="caution">
    <text evidence="6">The sequence shown here is derived from an EMBL/GenBank/DDBJ whole genome shotgun (WGS) entry which is preliminary data.</text>
</comment>
<evidence type="ECO:0000313" key="7">
    <source>
        <dbReference type="Proteomes" id="UP000005801"/>
    </source>
</evidence>
<comment type="catalytic activity">
    <reaction evidence="5">
        <text>(6S)-5-formyl-5,6,7,8-tetrahydrofolate + ATP = (6R)-5,10-methenyltetrahydrofolate + ADP + phosphate</text>
        <dbReference type="Rhea" id="RHEA:10488"/>
        <dbReference type="ChEBI" id="CHEBI:30616"/>
        <dbReference type="ChEBI" id="CHEBI:43474"/>
        <dbReference type="ChEBI" id="CHEBI:57455"/>
        <dbReference type="ChEBI" id="CHEBI:57457"/>
        <dbReference type="ChEBI" id="CHEBI:456216"/>
        <dbReference type="EC" id="6.3.3.2"/>
    </reaction>
</comment>
<dbReference type="PANTHER" id="PTHR23407:SF1">
    <property type="entry name" value="5-FORMYLTETRAHYDROFOLATE CYCLO-LIGASE"/>
    <property type="match status" value="1"/>
</dbReference>
<comment type="cofactor">
    <cofactor evidence="5">
        <name>Mg(2+)</name>
        <dbReference type="ChEBI" id="CHEBI:18420"/>
    </cofactor>
</comment>
<dbReference type="PANTHER" id="PTHR23407">
    <property type="entry name" value="ATPASE INHIBITOR/5-FORMYLTETRAHYDROFOLATE CYCLO-LIGASE"/>
    <property type="match status" value="1"/>
</dbReference>
<feature type="binding site" evidence="4">
    <location>
        <position position="57"/>
    </location>
    <ligand>
        <name>substrate</name>
    </ligand>
</feature>
<evidence type="ECO:0000256" key="4">
    <source>
        <dbReference type="PIRSR" id="PIRSR006806-1"/>
    </source>
</evidence>
<dbReference type="Gene3D" id="3.40.50.10420">
    <property type="entry name" value="NagB/RpiA/CoA transferase-like"/>
    <property type="match status" value="1"/>
</dbReference>
<organism evidence="6 7">
    <name type="scientific">Plesiocystis pacifica SIR-1</name>
    <dbReference type="NCBI Taxonomy" id="391625"/>
    <lineage>
        <taxon>Bacteria</taxon>
        <taxon>Pseudomonadati</taxon>
        <taxon>Myxococcota</taxon>
        <taxon>Polyangia</taxon>
        <taxon>Nannocystales</taxon>
        <taxon>Nannocystaceae</taxon>
        <taxon>Plesiocystis</taxon>
    </lineage>
</organism>
<keyword evidence="7" id="KW-1185">Reference proteome</keyword>
<name>A6G5C7_9BACT</name>
<dbReference type="EC" id="6.3.3.2" evidence="5"/>
<sequence>MTDVSELKIALRQRVLARRKQLRRAEPEVLASASARLVAQVLADARWRAARGVAAFVGVRGEPDTWALLEQTLSAGKGLWLPRVDGPRMVFWELREPADLEALERRKMGLREPAERGRSSPAPGPAEGVDLILVPGLAFSPGGLRLGFGAGHYDRAFGSRWPAARWAEAGREGARALAMGTCLEEFIVDDLPAEAHDLPMDALVSEAGVRECPR</sequence>
<evidence type="ECO:0000256" key="1">
    <source>
        <dbReference type="ARBA" id="ARBA00010638"/>
    </source>
</evidence>
<gene>
    <name evidence="6" type="ORF">PPSIR1_03338</name>
</gene>
<keyword evidence="6" id="KW-0436">Ligase</keyword>
<reference evidence="6 7" key="1">
    <citation type="submission" date="2007-06" db="EMBL/GenBank/DDBJ databases">
        <authorList>
            <person name="Shimkets L."/>
            <person name="Ferriera S."/>
            <person name="Johnson J."/>
            <person name="Kravitz S."/>
            <person name="Beeson K."/>
            <person name="Sutton G."/>
            <person name="Rogers Y.-H."/>
            <person name="Friedman R."/>
            <person name="Frazier M."/>
            <person name="Venter J.C."/>
        </authorList>
    </citation>
    <scope>NUCLEOTIDE SEQUENCE [LARGE SCALE GENOMIC DNA]</scope>
    <source>
        <strain evidence="6 7">SIR-1</strain>
    </source>
</reference>
<dbReference type="InterPro" id="IPR002698">
    <property type="entry name" value="FTHF_cligase"/>
</dbReference>
<evidence type="ECO:0000256" key="5">
    <source>
        <dbReference type="RuleBase" id="RU361279"/>
    </source>
</evidence>
<keyword evidence="3 4" id="KW-0067">ATP-binding</keyword>
<dbReference type="PIRSF" id="PIRSF006806">
    <property type="entry name" value="FTHF_cligase"/>
    <property type="match status" value="1"/>
</dbReference>